<proteinExistence type="predicted"/>
<dbReference type="InterPro" id="IPR051396">
    <property type="entry name" value="Bact_Antivir_Def_Nuclease"/>
</dbReference>
<dbReference type="AlphaFoldDB" id="A0A6B3LUG0"/>
<name>A0A6B3LUG0_9BACT</name>
<dbReference type="EMBL" id="JAAGWD010000002">
    <property type="protein sequence ID" value="NEM97140.1"/>
    <property type="molecule type" value="Genomic_DNA"/>
</dbReference>
<dbReference type="InterPro" id="IPR027417">
    <property type="entry name" value="P-loop_NTPase"/>
</dbReference>
<protein>
    <submittedName>
        <fullName evidence="1">AAA family ATPase</fullName>
    </submittedName>
</protein>
<keyword evidence="2" id="KW-1185">Reference proteome</keyword>
<evidence type="ECO:0000313" key="1">
    <source>
        <dbReference type="EMBL" id="NEM97140.1"/>
    </source>
</evidence>
<accession>A0A6B3LUG0</accession>
<gene>
    <name evidence="1" type="ORF">GXP69_05485</name>
</gene>
<dbReference type="RefSeq" id="WP_163913261.1">
    <property type="nucleotide sequence ID" value="NZ_JAAGWD010000002.1"/>
</dbReference>
<evidence type="ECO:0000313" key="2">
    <source>
        <dbReference type="Proteomes" id="UP000474777"/>
    </source>
</evidence>
<reference evidence="1 2" key="1">
    <citation type="submission" date="2020-02" db="EMBL/GenBank/DDBJ databases">
        <authorList>
            <person name="Kim M.K."/>
        </authorList>
    </citation>
    <scope>NUCLEOTIDE SEQUENCE [LARGE SCALE GENOMIC DNA]</scope>
    <source>
        <strain evidence="1 2">BT327</strain>
    </source>
</reference>
<sequence length="441" mass="50490">MVPPFTTDTPQEINFNPDLSEIVQNTRRPNLYVFSGSNNSGKSLLLKFLKLQLGPTCYYLSPVRFYHVYHLSSVPKDPNRLTNYDQQFHQTYLNQEQNHEQNFIDLNTTITTLSNNKRKLLLELCSELIGNTFTIKKVDPNNDFSQSYVDMDGYNLNVSSTGTRLLMTLLGICFDESFTHIIIDEPELGLSPRVQSAVSDFFQNDTRRNEYFPHLQAIYIATHSHIFLNRKDFTSNFIVSKNGNNVSCQQIKTVNDFHKLQYNLLGNTLESMFFPSAFVIVEGKTDYNYLERVISLKFPDNKITIIGSNGDPKKKVHSLKEVIGDLEKSPYKTRVFVVLDKVVNPGLKAELIKQGILEENIIQWSRNGIEYVYPVQTLCKIFGCQPASVENLDLTGDRITINGITKTKNELADEVTKFYSGQEILPQELEQFLIKLEASFN</sequence>
<dbReference type="PANTHER" id="PTHR43581">
    <property type="entry name" value="ATP/GTP PHOSPHATASE"/>
    <property type="match status" value="1"/>
</dbReference>
<comment type="caution">
    <text evidence="1">The sequence shown here is derived from an EMBL/GenBank/DDBJ whole genome shotgun (WGS) entry which is preliminary data.</text>
</comment>
<dbReference type="Proteomes" id="UP000474777">
    <property type="component" value="Unassembled WGS sequence"/>
</dbReference>
<organism evidence="1 2">
    <name type="scientific">Pontibacter burrus</name>
    <dbReference type="NCBI Taxonomy" id="2704466"/>
    <lineage>
        <taxon>Bacteria</taxon>
        <taxon>Pseudomonadati</taxon>
        <taxon>Bacteroidota</taxon>
        <taxon>Cytophagia</taxon>
        <taxon>Cytophagales</taxon>
        <taxon>Hymenobacteraceae</taxon>
        <taxon>Pontibacter</taxon>
    </lineage>
</organism>
<dbReference type="PANTHER" id="PTHR43581:SF4">
    <property type="entry name" value="ATP_GTP PHOSPHATASE"/>
    <property type="match status" value="1"/>
</dbReference>
<dbReference type="SUPFAM" id="SSF52540">
    <property type="entry name" value="P-loop containing nucleoside triphosphate hydrolases"/>
    <property type="match status" value="1"/>
</dbReference>
<dbReference type="Gene3D" id="3.40.50.300">
    <property type="entry name" value="P-loop containing nucleotide triphosphate hydrolases"/>
    <property type="match status" value="1"/>
</dbReference>